<gene>
    <name evidence="2" type="ORF">EZS28_003563</name>
</gene>
<feature type="region of interest" description="Disordered" evidence="1">
    <location>
        <begin position="127"/>
        <end position="148"/>
    </location>
</feature>
<accession>A0A5J4X180</accession>
<dbReference type="AlphaFoldDB" id="A0A5J4X180"/>
<feature type="region of interest" description="Disordered" evidence="1">
    <location>
        <begin position="231"/>
        <end position="255"/>
    </location>
</feature>
<sequence>MNPYLCSNINISLLDDPDSLPTPPLLPSDYQINISSSPPNEAPPLMPSFENIQQQANHCQDNQLELNRDEDQEQQLKRKEDQSRRILEEQLKIKEDQLKQREEDLRQKEQEIIKQDEQMKQLEIQRKLNEENKKQNEEERKKKWEENRRRKVNEEIRKKRLDIQKKKKEEEEQKKKEKLDFQKKEQELRKKREYLEFMQKEDEEEQFWREEEEKMHLEKLKKKFDVLNRIEQEEDESEEQNEVENKEYSDESDSEEIMPRRIMDFDTFKEFQDDGWTIEDDLALIRSTELDKSFMHYFNTGNHREEHTLRQIEMRYYFLLYGSDGIQRLKDICLFDKEESSKSPADLEKRFGTILTRMPAYLIAPPIKIDEARKNLIEAECNVTTESYYGGANLPEGDQDSIIIASLSTIERDELITSQRISLYIQDRKIIIDQGIDIQSSENDYIREENGNRTLLAEIKLTQEANWRLSVQDIDFATLSQYYQDDQLIKIPSDDFIDHIAVNGVNVPSKCYVTLPQDSIIEVFDLKFNFHVFIDECVHVVFHKPHHEQTS</sequence>
<evidence type="ECO:0000313" key="2">
    <source>
        <dbReference type="EMBL" id="KAA6400910.1"/>
    </source>
</evidence>
<evidence type="ECO:0000313" key="3">
    <source>
        <dbReference type="Proteomes" id="UP000324800"/>
    </source>
</evidence>
<name>A0A5J4X180_9EUKA</name>
<dbReference type="Proteomes" id="UP000324800">
    <property type="component" value="Unassembled WGS sequence"/>
</dbReference>
<dbReference type="EMBL" id="SNRW01000478">
    <property type="protein sequence ID" value="KAA6400910.1"/>
    <property type="molecule type" value="Genomic_DNA"/>
</dbReference>
<protein>
    <submittedName>
        <fullName evidence="2">Uncharacterized protein</fullName>
    </submittedName>
</protein>
<proteinExistence type="predicted"/>
<evidence type="ECO:0000256" key="1">
    <source>
        <dbReference type="SAM" id="MobiDB-lite"/>
    </source>
</evidence>
<organism evidence="2 3">
    <name type="scientific">Streblomastix strix</name>
    <dbReference type="NCBI Taxonomy" id="222440"/>
    <lineage>
        <taxon>Eukaryota</taxon>
        <taxon>Metamonada</taxon>
        <taxon>Preaxostyla</taxon>
        <taxon>Oxymonadida</taxon>
        <taxon>Streblomastigidae</taxon>
        <taxon>Streblomastix</taxon>
    </lineage>
</organism>
<feature type="compositionally biased region" description="Acidic residues" evidence="1">
    <location>
        <begin position="232"/>
        <end position="242"/>
    </location>
</feature>
<comment type="caution">
    <text evidence="2">The sequence shown here is derived from an EMBL/GenBank/DDBJ whole genome shotgun (WGS) entry which is preliminary data.</text>
</comment>
<reference evidence="2 3" key="1">
    <citation type="submission" date="2019-03" db="EMBL/GenBank/DDBJ databases">
        <title>Single cell metagenomics reveals metabolic interactions within the superorganism composed of flagellate Streblomastix strix and complex community of Bacteroidetes bacteria on its surface.</title>
        <authorList>
            <person name="Treitli S.C."/>
            <person name="Kolisko M."/>
            <person name="Husnik F."/>
            <person name="Keeling P."/>
            <person name="Hampl V."/>
        </authorList>
    </citation>
    <scope>NUCLEOTIDE SEQUENCE [LARGE SCALE GENOMIC DNA]</scope>
    <source>
        <strain evidence="2">ST1C</strain>
    </source>
</reference>